<feature type="transmembrane region" description="Helical" evidence="8">
    <location>
        <begin position="64"/>
        <end position="92"/>
    </location>
</feature>
<evidence type="ECO:0000256" key="6">
    <source>
        <dbReference type="ARBA" id="ARBA00022989"/>
    </source>
</evidence>
<evidence type="ECO:0000256" key="5">
    <source>
        <dbReference type="ARBA" id="ARBA00022692"/>
    </source>
</evidence>
<dbReference type="GO" id="GO:0005886">
    <property type="term" value="C:plasma membrane"/>
    <property type="evidence" value="ECO:0007669"/>
    <property type="project" value="UniProtKB-SubCell"/>
</dbReference>
<keyword evidence="5 8" id="KW-0812">Transmembrane</keyword>
<dbReference type="PANTHER" id="PTHR21716">
    <property type="entry name" value="TRANSMEMBRANE PROTEIN"/>
    <property type="match status" value="1"/>
</dbReference>
<gene>
    <name evidence="9" type="ORF">ACHINZ_5970</name>
</gene>
<keyword evidence="7 8" id="KW-0472">Membrane</keyword>
<evidence type="ECO:0000256" key="1">
    <source>
        <dbReference type="ARBA" id="ARBA00004651"/>
    </source>
</evidence>
<sequence length="359" mass="41188">MLEIFLRWYRRKFTDPQVITLSISLLIGFIVVFFFHDILFSLFIAIVLAYLLEWPTQRLNKIGFSRVISVSIVLLSFITISLVIIFTVIPIVCQQGMNLLFDLPSMLNSFNQYLKRLPERYPLLLDADIVEMIANNLHIKLIKLGESIVKYSLTSLVNIIIVAVYLVIIPFMIFFLLKDKIKIINCLQNILPKNQLLVNKVWHEMNQQITNYARGKVLELSIVSICSYIAFVTLKLHYALFLSVLVGISVLIPYIGAVVVTVPVLLVAIFQWGIGSDFWTLFIIYLFIQGIDGNLLVPILFSEAVSMHPMIIILSIIIFGGIWGFWGVFFAIPLATLIKAVVHVWPEDNLKYEEKRNNY</sequence>
<evidence type="ECO:0000313" key="9">
    <source>
        <dbReference type="EMBL" id="BET44922.1"/>
    </source>
</evidence>
<proteinExistence type="inferred from homology"/>
<feature type="transmembrane region" description="Helical" evidence="8">
    <location>
        <begin position="217"/>
        <end position="234"/>
    </location>
</feature>
<dbReference type="InterPro" id="IPR002549">
    <property type="entry name" value="AI-2E-like"/>
</dbReference>
<reference evidence="9" key="1">
    <citation type="journal article" date="2023" name="Front. Microbiol.">
        <title>Genome analysis of Candidatus Aschnera chinzeii, the bacterial endosymbiont of the blood-sucking bat fly Penicillidia jenynsii (Insecta: Diptera: Nycteribiidae).</title>
        <authorList>
            <person name="Koga R."/>
            <person name="Moriyama M."/>
            <person name="Nozaki T."/>
            <person name="Fukatsu T."/>
        </authorList>
    </citation>
    <scope>NUCLEOTIDE SEQUENCE</scope>
    <source>
        <strain evidence="9">Kw-01</strain>
    </source>
</reference>
<feature type="transmembrane region" description="Helical" evidence="8">
    <location>
        <begin position="156"/>
        <end position="177"/>
    </location>
</feature>
<dbReference type="AlphaFoldDB" id="A0AAT9G5C5"/>
<comment type="similarity">
    <text evidence="2">Belongs to the autoinducer-2 exporter (AI-2E) (TC 2.A.86) family.</text>
</comment>
<dbReference type="EMBL" id="AP028961">
    <property type="protein sequence ID" value="BET44922.1"/>
    <property type="molecule type" value="Genomic_DNA"/>
</dbReference>
<reference evidence="9" key="2">
    <citation type="submission" date="2023-10" db="EMBL/GenBank/DDBJ databases">
        <authorList>
            <person name="Koga R."/>
            <person name="Fukatsu T."/>
        </authorList>
    </citation>
    <scope>NUCLEOTIDE SEQUENCE</scope>
    <source>
        <strain evidence="9">Kw-01</strain>
    </source>
</reference>
<accession>A0AAT9G5C5</accession>
<evidence type="ECO:0000256" key="8">
    <source>
        <dbReference type="SAM" id="Phobius"/>
    </source>
</evidence>
<keyword evidence="6 8" id="KW-1133">Transmembrane helix</keyword>
<keyword evidence="3" id="KW-0813">Transport</keyword>
<dbReference type="Pfam" id="PF01594">
    <property type="entry name" value="AI-2E_transport"/>
    <property type="match status" value="1"/>
</dbReference>
<feature type="transmembrane region" description="Helical" evidence="8">
    <location>
        <begin position="278"/>
        <end position="301"/>
    </location>
</feature>
<organism evidence="9">
    <name type="scientific">Candidatus Aschnera chinzeii</name>
    <dbReference type="NCBI Taxonomy" id="1485666"/>
    <lineage>
        <taxon>Bacteria</taxon>
        <taxon>Pseudomonadati</taxon>
        <taxon>Pseudomonadota</taxon>
        <taxon>Gammaproteobacteria</taxon>
        <taxon>Enterobacterales</taxon>
        <taxon>Enterobacteriaceae</taxon>
        <taxon>Candidatus Aschnera</taxon>
    </lineage>
</organism>
<evidence type="ECO:0000256" key="2">
    <source>
        <dbReference type="ARBA" id="ARBA00009773"/>
    </source>
</evidence>
<name>A0AAT9G5C5_9ENTR</name>
<dbReference type="PANTHER" id="PTHR21716:SF53">
    <property type="entry name" value="PERMEASE PERM-RELATED"/>
    <property type="match status" value="1"/>
</dbReference>
<protein>
    <submittedName>
        <fullName evidence="9">AI-2E family transporter</fullName>
    </submittedName>
</protein>
<comment type="subcellular location">
    <subcellularLocation>
        <location evidence="1">Cell membrane</location>
        <topology evidence="1">Multi-pass membrane protein</topology>
    </subcellularLocation>
</comment>
<feature type="transmembrane region" description="Helical" evidence="8">
    <location>
        <begin position="240"/>
        <end position="266"/>
    </location>
</feature>
<dbReference type="GO" id="GO:0055085">
    <property type="term" value="P:transmembrane transport"/>
    <property type="evidence" value="ECO:0007669"/>
    <property type="project" value="TreeGrafter"/>
</dbReference>
<evidence type="ECO:0000256" key="3">
    <source>
        <dbReference type="ARBA" id="ARBA00022448"/>
    </source>
</evidence>
<evidence type="ECO:0000256" key="7">
    <source>
        <dbReference type="ARBA" id="ARBA00023136"/>
    </source>
</evidence>
<keyword evidence="4" id="KW-1003">Cell membrane</keyword>
<feature type="transmembrane region" description="Helical" evidence="8">
    <location>
        <begin position="307"/>
        <end position="332"/>
    </location>
</feature>
<evidence type="ECO:0000256" key="4">
    <source>
        <dbReference type="ARBA" id="ARBA00022475"/>
    </source>
</evidence>
<feature type="transmembrane region" description="Helical" evidence="8">
    <location>
        <begin position="20"/>
        <end position="52"/>
    </location>
</feature>